<dbReference type="Gene3D" id="3.40.50.12780">
    <property type="entry name" value="N-terminal domain of ligase-like"/>
    <property type="match status" value="1"/>
</dbReference>
<dbReference type="OrthoDB" id="10047078at2759"/>
<dbReference type="PANTHER" id="PTHR43845:SF1">
    <property type="entry name" value="BLR5969 PROTEIN"/>
    <property type="match status" value="1"/>
</dbReference>
<evidence type="ECO:0000313" key="2">
    <source>
        <dbReference type="Proteomes" id="UP000030151"/>
    </source>
</evidence>
<dbReference type="PANTHER" id="PTHR43845">
    <property type="entry name" value="BLR5969 PROTEIN"/>
    <property type="match status" value="1"/>
</dbReference>
<comment type="caution">
    <text evidence="1">The sequence shown here is derived from an EMBL/GenBank/DDBJ whole genome shotgun (WGS) entry which is preliminary data.</text>
</comment>
<dbReference type="HOGENOM" id="CLU_047422_0_0_1"/>
<protein>
    <submittedName>
        <fullName evidence="1">Coenzyme F390 synthetase</fullName>
    </submittedName>
</protein>
<accession>A0A0A1V165</accession>
<sequence length="461" mass="51185">MAPDAYTLEQVLAVARSHPFYERTITYPPDPATVAQLQDSKARRGDEALLKAQKPICKRDLYKVIQRLVNDVDPKNTYRKGVYTSITGGGHGGTPLFFATDVAENRRHRATFGRFLRATGVIDPSDWVLSTHCAGDLYRSLDLMLEVCENAGATALAGGNVMSPAAITRLLMSYHVNVLAGDGSQIIQVVHHMSTLSPEERQHVRLDKIIYTSEVLTAAQRLHIRETLGESVRICSVLGSAEAGPWAASNPDITGQEATTSTVDFVYDTRHMLVEILPASCAEDPVDTDELPDELPDGETGIIVQTSLCRLRNPLVRYMTGDVGSLHALPESARSVVSEADWPHLRILRLEGRDSRFGFTWDGMCFEFEDVAAALNQEEFGVLQWQVILYEMESSQEAGLEVRLLCSSAAGETRLDDRIRHFFNVDASNKHRFGIVRVDNLDGFERSATGRKVMKFIDRFS</sequence>
<dbReference type="InterPro" id="IPR042099">
    <property type="entry name" value="ANL_N_sf"/>
</dbReference>
<dbReference type="EMBL" id="JELW01000002">
    <property type="protein sequence ID" value="EXV03899.1"/>
    <property type="molecule type" value="Genomic_DNA"/>
</dbReference>
<dbReference type="AlphaFoldDB" id="A0A0A1V165"/>
<gene>
    <name evidence="1" type="ORF">X797_001568</name>
</gene>
<dbReference type="SUPFAM" id="SSF56801">
    <property type="entry name" value="Acetyl-CoA synthetase-like"/>
    <property type="match status" value="1"/>
</dbReference>
<evidence type="ECO:0000313" key="1">
    <source>
        <dbReference type="EMBL" id="EXV03899.1"/>
    </source>
</evidence>
<proteinExistence type="predicted"/>
<name>A0A0A1V165_9HYPO</name>
<dbReference type="Proteomes" id="UP000030151">
    <property type="component" value="Unassembled WGS sequence"/>
</dbReference>
<organism evidence="1 2">
    <name type="scientific">Metarhizium robertsii</name>
    <dbReference type="NCBI Taxonomy" id="568076"/>
    <lineage>
        <taxon>Eukaryota</taxon>
        <taxon>Fungi</taxon>
        <taxon>Dikarya</taxon>
        <taxon>Ascomycota</taxon>
        <taxon>Pezizomycotina</taxon>
        <taxon>Sordariomycetes</taxon>
        <taxon>Hypocreomycetidae</taxon>
        <taxon>Hypocreales</taxon>
        <taxon>Clavicipitaceae</taxon>
        <taxon>Metarhizium</taxon>
    </lineage>
</organism>
<dbReference type="eggNOG" id="ENOG502S242">
    <property type="taxonomic scope" value="Eukaryota"/>
</dbReference>
<reference evidence="1 2" key="1">
    <citation type="submission" date="2014-02" db="EMBL/GenBank/DDBJ databases">
        <title>The genome sequence of the entomopathogenic fungus Metarhizium robertsii ARSEF 2575.</title>
        <authorList>
            <person name="Giuliano Garisto Donzelli B."/>
            <person name="Roe B.A."/>
            <person name="Macmil S.L."/>
            <person name="Krasnoff S.B."/>
            <person name="Gibson D.M."/>
        </authorList>
    </citation>
    <scope>NUCLEOTIDE SEQUENCE [LARGE SCALE GENOMIC DNA]</scope>
    <source>
        <strain evidence="1 2">ARSEF 2575</strain>
    </source>
</reference>